<name>A0A4P7W5D7_9BACT</name>
<keyword evidence="3" id="KW-1185">Reference proteome</keyword>
<accession>A0A4P7W5D7</accession>
<feature type="domain" description="DUF4301" evidence="1">
    <location>
        <begin position="5"/>
        <end position="506"/>
    </location>
</feature>
<dbReference type="Pfam" id="PF14134">
    <property type="entry name" value="DUF4301"/>
    <property type="match status" value="1"/>
</dbReference>
<proteinExistence type="predicted"/>
<dbReference type="AlphaFoldDB" id="A0A4P7W5D7"/>
<evidence type="ECO:0000259" key="1">
    <source>
        <dbReference type="Pfam" id="PF14134"/>
    </source>
</evidence>
<organism evidence="2 3">
    <name type="scientific">Duncaniella dubosii</name>
    <dbReference type="NCBI Taxonomy" id="2518971"/>
    <lineage>
        <taxon>Bacteria</taxon>
        <taxon>Pseudomonadati</taxon>
        <taxon>Bacteroidota</taxon>
        <taxon>Bacteroidia</taxon>
        <taxon>Bacteroidales</taxon>
        <taxon>Muribaculaceae</taxon>
        <taxon>Duncaniella</taxon>
    </lineage>
</organism>
<dbReference type="RefSeq" id="WP_123614487.1">
    <property type="nucleotide sequence ID" value="NZ_CAXHQF010000002.1"/>
</dbReference>
<dbReference type="SUPFAM" id="SSF53448">
    <property type="entry name" value="Nucleotide-diphospho-sugar transferases"/>
    <property type="match status" value="1"/>
</dbReference>
<evidence type="ECO:0000313" key="2">
    <source>
        <dbReference type="EMBL" id="QCD43284.1"/>
    </source>
</evidence>
<dbReference type="Proteomes" id="UP000297149">
    <property type="component" value="Chromosome"/>
</dbReference>
<evidence type="ECO:0000313" key="3">
    <source>
        <dbReference type="Proteomes" id="UP000297149"/>
    </source>
</evidence>
<dbReference type="EMBL" id="CP039396">
    <property type="protein sequence ID" value="QCD43284.1"/>
    <property type="molecule type" value="Genomic_DNA"/>
</dbReference>
<dbReference type="InterPro" id="IPR025393">
    <property type="entry name" value="DUF4301"/>
</dbReference>
<dbReference type="KEGG" id="ddb:E7747_13990"/>
<protein>
    <submittedName>
        <fullName evidence="2">DUF4301 family protein</fullName>
    </submittedName>
</protein>
<dbReference type="InterPro" id="IPR029044">
    <property type="entry name" value="Nucleotide-diphossugar_trans"/>
</dbReference>
<gene>
    <name evidence="2" type="ORF">E7747_13990</name>
</gene>
<sequence length="507" mass="56367">MLRPEDLELLKNKGISEAEVESQLKRFVTGFPYLKISDAARVGAGIFRLDDEEIDAALERWNEYLEHGGEVCKFVPASGAASRMFKALFEYVDGGTDELKEGTPVAKLIAEIDKLPFLPELRETAGRLYNKSLDELLAEGRNRDIIAAIVNPEGMNYGGLPKGLLKFHTYPDGSRTPIEEHLTEGAQTAANSKGIVNLHFTVSANHRKLFEEKLAEVIPATEERTGVKFNVTMSEQKPSTDTIAVNPDNTPFMENGHLLFRPGGHGALIQNLNDMESAVVFIKNIDNVVPDSKRGDTVRFKEVLGGLLLQVHDQIEEDLLAIDEKIYTKDDIKRMLDYLNNVLNVSDAKLESMDDDSVVAYIREKLDRPLRVCGMVKNEGEPGGGPFIAYNTDGSTSPQILESNQVDPNNEEYQKMMASATHFNPVDLVCYIKDIHGKKFNLPEYVDPATGFISSKSSHGKELRAMELPGLWNGAMSDWNTVFVEVPISTFNPVKTVNDLLRSAHQQ</sequence>
<reference evidence="3" key="1">
    <citation type="submission" date="2019-02" db="EMBL/GenBank/DDBJ databases">
        <title>Isolation and identification of novel species under the genus Muribaculum.</title>
        <authorList>
            <person name="Miyake S."/>
            <person name="Ding Y."/>
            <person name="Low A."/>
            <person name="Soh M."/>
            <person name="Seedorf H."/>
        </authorList>
    </citation>
    <scope>NUCLEOTIDE SEQUENCE [LARGE SCALE GENOMIC DNA]</scope>
    <source>
        <strain evidence="3">H5</strain>
    </source>
</reference>